<feature type="region of interest" description="Disordered" evidence="1">
    <location>
        <begin position="1"/>
        <end position="69"/>
    </location>
</feature>
<evidence type="ECO:0000313" key="2">
    <source>
        <dbReference type="EMBL" id="GAA2113892.1"/>
    </source>
</evidence>
<gene>
    <name evidence="2" type="ORF">GCM10009843_02030</name>
</gene>
<evidence type="ECO:0000313" key="3">
    <source>
        <dbReference type="Proteomes" id="UP001500575"/>
    </source>
</evidence>
<feature type="compositionally biased region" description="Basic and acidic residues" evidence="1">
    <location>
        <begin position="1"/>
        <end position="11"/>
    </location>
</feature>
<sequence length="69" mass="7146">MSEGTERKEDGQISEVGALEGSGEPITPGDATAGYPFEEAESGRPDEGTAGPNAAPRHGRTEKSNESSR</sequence>
<dbReference type="RefSeq" id="WP_344301646.1">
    <property type="nucleotide sequence ID" value="NZ_BAAAQQ010000001.1"/>
</dbReference>
<name>A0ABP5JDK9_9ACTN</name>
<comment type="caution">
    <text evidence="2">The sequence shown here is derived from an EMBL/GenBank/DDBJ whole genome shotgun (WGS) entry which is preliminary data.</text>
</comment>
<proteinExistence type="predicted"/>
<dbReference type="EMBL" id="BAAAQQ010000001">
    <property type="protein sequence ID" value="GAA2113892.1"/>
    <property type="molecule type" value="Genomic_DNA"/>
</dbReference>
<reference evidence="3" key="1">
    <citation type="journal article" date="2019" name="Int. J. Syst. Evol. Microbiol.">
        <title>The Global Catalogue of Microorganisms (GCM) 10K type strain sequencing project: providing services to taxonomists for standard genome sequencing and annotation.</title>
        <authorList>
            <consortium name="The Broad Institute Genomics Platform"/>
            <consortium name="The Broad Institute Genome Sequencing Center for Infectious Disease"/>
            <person name="Wu L."/>
            <person name="Ma J."/>
        </authorList>
    </citation>
    <scope>NUCLEOTIDE SEQUENCE [LARGE SCALE GENOMIC DNA]</scope>
    <source>
        <strain evidence="3">JCM 16021</strain>
    </source>
</reference>
<protein>
    <submittedName>
        <fullName evidence="2">Uncharacterized protein</fullName>
    </submittedName>
</protein>
<evidence type="ECO:0000256" key="1">
    <source>
        <dbReference type="SAM" id="MobiDB-lite"/>
    </source>
</evidence>
<accession>A0ABP5JDK9</accession>
<organism evidence="2 3">
    <name type="scientific">Nocardioides bigeumensis</name>
    <dbReference type="NCBI Taxonomy" id="433657"/>
    <lineage>
        <taxon>Bacteria</taxon>
        <taxon>Bacillati</taxon>
        <taxon>Actinomycetota</taxon>
        <taxon>Actinomycetes</taxon>
        <taxon>Propionibacteriales</taxon>
        <taxon>Nocardioidaceae</taxon>
        <taxon>Nocardioides</taxon>
    </lineage>
</organism>
<dbReference type="Proteomes" id="UP001500575">
    <property type="component" value="Unassembled WGS sequence"/>
</dbReference>
<keyword evidence="3" id="KW-1185">Reference proteome</keyword>
<feature type="compositionally biased region" description="Basic and acidic residues" evidence="1">
    <location>
        <begin position="59"/>
        <end position="69"/>
    </location>
</feature>